<dbReference type="Proteomes" id="UP000321204">
    <property type="component" value="Chromosome"/>
</dbReference>
<dbReference type="AlphaFoldDB" id="A0A5B8UDE2"/>
<protein>
    <submittedName>
        <fullName evidence="4">N(4)-(Beta-N-acetylglucosaminyl)-L-asparaginase</fullName>
    </submittedName>
</protein>
<feature type="active site" description="Nucleophile" evidence="1">
    <location>
        <position position="199"/>
    </location>
</feature>
<feature type="signal peptide" evidence="3">
    <location>
        <begin position="1"/>
        <end position="25"/>
    </location>
</feature>
<dbReference type="KEGG" id="fgg:FSB75_00470"/>
<dbReference type="FunFam" id="3.60.20.30:FF:000005">
    <property type="entry name" value="N(4)-(Beta-N-acetylglucosaminyl)-L-asparaginase"/>
    <property type="match status" value="1"/>
</dbReference>
<dbReference type="CDD" id="cd04513">
    <property type="entry name" value="Glycosylasparaginase"/>
    <property type="match status" value="1"/>
</dbReference>
<dbReference type="InterPro" id="IPR000246">
    <property type="entry name" value="Peptidase_T2"/>
</dbReference>
<dbReference type="Gene3D" id="3.60.20.30">
    <property type="entry name" value="(Glycosyl)asparaginase"/>
    <property type="match status" value="1"/>
</dbReference>
<evidence type="ECO:0000313" key="5">
    <source>
        <dbReference type="Proteomes" id="UP000321204"/>
    </source>
</evidence>
<sequence>MFHRRKFLQASLLSSASLLVNKSFAALPRRDEEKGEQPIVISTWDFGRAANAEAWKVLSSGGNVLDAVEAGVKVPEADPENHSVGYGGYPDRDGKVTLDACIMDGNLNCGSVAFLEHIVHPISVAKLVMEKTPHIMLVGEGALQFALANGFQKENLLTPEAEKAWKEWLKTSKYAPVINIENQKKDPRQLPGGPHNHDTIGMLAIDAKGMMGGACTTSGAAWKLHGRVGDSPIIGAGLYVDGEAGAATSSGLGEEVIRTCGSHAVVEMMRSGTKPEAACKKVVERIVKRDVERAKGLQVGFLALDKKGRFGAYAIHKGFTYSVKSASIEKVFEAESYFK</sequence>
<feature type="chain" id="PRO_5022806497" evidence="3">
    <location>
        <begin position="26"/>
        <end position="339"/>
    </location>
</feature>
<name>A0A5B8UDE2_9BACT</name>
<dbReference type="GO" id="GO:0016811">
    <property type="term" value="F:hydrolase activity, acting on carbon-nitrogen (but not peptide) bonds, in linear amides"/>
    <property type="evidence" value="ECO:0007669"/>
    <property type="project" value="UniProtKB-ARBA"/>
</dbReference>
<accession>A0A5B8UDE2</accession>
<dbReference type="GO" id="GO:0005737">
    <property type="term" value="C:cytoplasm"/>
    <property type="evidence" value="ECO:0007669"/>
    <property type="project" value="TreeGrafter"/>
</dbReference>
<keyword evidence="5" id="KW-1185">Reference proteome</keyword>
<dbReference type="InterPro" id="IPR029055">
    <property type="entry name" value="Ntn_hydrolases_N"/>
</dbReference>
<proteinExistence type="predicted"/>
<dbReference type="Pfam" id="PF01112">
    <property type="entry name" value="Asparaginase_2"/>
    <property type="match status" value="1"/>
</dbReference>
<feature type="site" description="Cleavage; by autolysis" evidence="2">
    <location>
        <begin position="198"/>
        <end position="199"/>
    </location>
</feature>
<reference evidence="4 5" key="1">
    <citation type="journal article" date="2015" name="Int. J. Syst. Evol. Microbiol.">
        <title>Flavisolibacter ginsenosidimutans sp. nov., with ginsenoside-converting activity isolated from soil used for cultivating ginseng.</title>
        <authorList>
            <person name="Zhao Y."/>
            <person name="Liu Q."/>
            <person name="Kang M.S."/>
            <person name="Jin F."/>
            <person name="Yu H."/>
            <person name="Im W.T."/>
        </authorList>
    </citation>
    <scope>NUCLEOTIDE SEQUENCE [LARGE SCALE GENOMIC DNA]</scope>
    <source>
        <strain evidence="4 5">Gsoil 636</strain>
    </source>
</reference>
<evidence type="ECO:0000256" key="2">
    <source>
        <dbReference type="PIRSR" id="PIRSR600246-3"/>
    </source>
</evidence>
<dbReference type="RefSeq" id="WP_146781353.1">
    <property type="nucleotide sequence ID" value="NZ_BAABIO010000006.1"/>
</dbReference>
<evidence type="ECO:0000256" key="1">
    <source>
        <dbReference type="PIRSR" id="PIRSR600246-1"/>
    </source>
</evidence>
<dbReference type="PANTHER" id="PTHR10188:SF6">
    <property type="entry name" value="N(4)-(BETA-N-ACETYLGLUCOSAMINYL)-L-ASPARAGINASE"/>
    <property type="match status" value="1"/>
</dbReference>
<dbReference type="SUPFAM" id="SSF56235">
    <property type="entry name" value="N-terminal nucleophile aminohydrolases (Ntn hydrolases)"/>
    <property type="match status" value="1"/>
</dbReference>
<evidence type="ECO:0000313" key="4">
    <source>
        <dbReference type="EMBL" id="QEC54432.1"/>
    </source>
</evidence>
<dbReference type="EMBL" id="CP042433">
    <property type="protein sequence ID" value="QEC54432.1"/>
    <property type="molecule type" value="Genomic_DNA"/>
</dbReference>
<evidence type="ECO:0000256" key="3">
    <source>
        <dbReference type="SAM" id="SignalP"/>
    </source>
</evidence>
<dbReference type="OrthoDB" id="9780217at2"/>
<keyword evidence="3" id="KW-0732">Signal</keyword>
<gene>
    <name evidence="4" type="ORF">FSB75_00470</name>
</gene>
<organism evidence="4 5">
    <name type="scientific">Flavisolibacter ginsenosidimutans</name>
    <dbReference type="NCBI Taxonomy" id="661481"/>
    <lineage>
        <taxon>Bacteria</taxon>
        <taxon>Pseudomonadati</taxon>
        <taxon>Bacteroidota</taxon>
        <taxon>Chitinophagia</taxon>
        <taxon>Chitinophagales</taxon>
        <taxon>Chitinophagaceae</taxon>
        <taxon>Flavisolibacter</taxon>
    </lineage>
</organism>
<dbReference type="PANTHER" id="PTHR10188">
    <property type="entry name" value="L-ASPARAGINASE"/>
    <property type="match status" value="1"/>
</dbReference>